<proteinExistence type="predicted"/>
<sequence>MEFRFPVAAAEANAAALQYLTKNLDNRDKGQAELSRLLESLGNSIDHYPDWHPIIMIPQNAKSTSDSSLNQLYKGADHTISFVRGFVTCPYSEETANKLVSEANQLVGLHAYRTEVALYSDHAYPVVVEAIDVELEGDGTIRSRDALAWCVQELVKNARNAEVAETWWNLRSCLLGSPHGSRSSLLVNQFTGGHMRKILDALNASGMYGPIKEWSLEMFSKKKREKISETLLKAALANYKKQDGEFDFELHGETCKSQVRDTWGDGTEFSIRVDIGDYDLSVTGYYYPEKDNLEAFDPKGKKAIAEKFL</sequence>
<evidence type="ECO:0000313" key="1">
    <source>
        <dbReference type="EMBL" id="MEZ8055958.1"/>
    </source>
</evidence>
<reference evidence="1 2" key="1">
    <citation type="submission" date="2024-06" db="EMBL/GenBank/DDBJ databases">
        <authorList>
            <person name="Steensen K."/>
            <person name="Seneca J."/>
            <person name="Bartlau N."/>
            <person name="Yu A.X."/>
            <person name="Polz M.F."/>
        </authorList>
    </citation>
    <scope>NUCLEOTIDE SEQUENCE [LARGE SCALE GENOMIC DNA]</scope>
    <source>
        <strain evidence="1 2">1F9</strain>
    </source>
</reference>
<protein>
    <submittedName>
        <fullName evidence="1">Uncharacterized protein</fullName>
    </submittedName>
</protein>
<keyword evidence="2" id="KW-1185">Reference proteome</keyword>
<dbReference type="EMBL" id="JBGOOL010000116">
    <property type="protein sequence ID" value="MEZ8055958.1"/>
    <property type="molecule type" value="Genomic_DNA"/>
</dbReference>
<accession>A0ABV4KU64</accession>
<gene>
    <name evidence="1" type="ORF">ACED57_22920</name>
</gene>
<organism evidence="1 2">
    <name type="scientific">Vibrio atlanticus</name>
    <dbReference type="NCBI Taxonomy" id="693153"/>
    <lineage>
        <taxon>Bacteria</taxon>
        <taxon>Pseudomonadati</taxon>
        <taxon>Pseudomonadota</taxon>
        <taxon>Gammaproteobacteria</taxon>
        <taxon>Vibrionales</taxon>
        <taxon>Vibrionaceae</taxon>
        <taxon>Vibrio</taxon>
    </lineage>
</organism>
<evidence type="ECO:0000313" key="2">
    <source>
        <dbReference type="Proteomes" id="UP001569175"/>
    </source>
</evidence>
<comment type="caution">
    <text evidence="1">The sequence shown here is derived from an EMBL/GenBank/DDBJ whole genome shotgun (WGS) entry which is preliminary data.</text>
</comment>
<dbReference type="Proteomes" id="UP001569175">
    <property type="component" value="Unassembled WGS sequence"/>
</dbReference>
<dbReference type="RefSeq" id="WP_368084786.1">
    <property type="nucleotide sequence ID" value="NZ_JBGOOL010000116.1"/>
</dbReference>
<name>A0ABV4KU64_9VIBR</name>